<keyword evidence="1" id="KW-1133">Transmembrane helix</keyword>
<dbReference type="Proteomes" id="UP000006859">
    <property type="component" value="Chromosome"/>
</dbReference>
<dbReference type="HOGENOM" id="CLU_2715896_0_0_6"/>
<organism evidence="2 3">
    <name type="scientific">Dickeya dadantii (strain 3937)</name>
    <name type="common">Erwinia chrysanthemi (strain 3937)</name>
    <dbReference type="NCBI Taxonomy" id="198628"/>
    <lineage>
        <taxon>Bacteria</taxon>
        <taxon>Pseudomonadati</taxon>
        <taxon>Pseudomonadota</taxon>
        <taxon>Gammaproteobacteria</taxon>
        <taxon>Enterobacterales</taxon>
        <taxon>Pectobacteriaceae</taxon>
        <taxon>Dickeya</taxon>
    </lineage>
</organism>
<reference evidence="2 3" key="1">
    <citation type="journal article" date="2011" name="J. Bacteriol.">
        <title>Genome sequence of the plant-pathogenic bacterium Dickeya dadantii 3937.</title>
        <authorList>
            <person name="Glasner J.D."/>
            <person name="Yang C.H."/>
            <person name="Reverchon S."/>
            <person name="Hugouvieux-Cotte-Pattat N."/>
            <person name="Condemine G."/>
            <person name="Bohin J.P."/>
            <person name="Van Gijsegem F."/>
            <person name="Yang S."/>
            <person name="Franza T."/>
            <person name="Expert D."/>
            <person name="Plunkett G. III"/>
            <person name="San Francisco M.J."/>
            <person name="Charkowski A.O."/>
            <person name="Py B."/>
            <person name="Bell K."/>
            <person name="Rauscher L."/>
            <person name="Rodriguez-Palenzuela P."/>
            <person name="Toussaint A."/>
            <person name="Holeva M.C."/>
            <person name="He S.Y."/>
            <person name="Douet V."/>
            <person name="Boccara M."/>
            <person name="Blanco C."/>
            <person name="Toth I."/>
            <person name="Anderson B.D."/>
            <person name="Biehl B.S."/>
            <person name="Mau B."/>
            <person name="Flynn S.M."/>
            <person name="Barras F."/>
            <person name="Lindeberg M."/>
            <person name="Birch P.R."/>
            <person name="Tsuyumu S."/>
            <person name="Shi X."/>
            <person name="Hibbing M."/>
            <person name="Yap M.N."/>
            <person name="Carpentier M."/>
            <person name="Dassa E."/>
            <person name="Umehara M."/>
            <person name="Kim J.F."/>
            <person name="Rusch M."/>
            <person name="Soni P."/>
            <person name="Mayhew G.F."/>
            <person name="Fouts D.E."/>
            <person name="Gill S.R."/>
            <person name="Blattner F.R."/>
            <person name="Keen N.T."/>
            <person name="Perna N.T."/>
        </authorList>
    </citation>
    <scope>NUCLEOTIDE SEQUENCE [LARGE SCALE GENOMIC DNA]</scope>
    <source>
        <strain evidence="2 3">3937</strain>
    </source>
</reference>
<name>E0SIQ4_DICD3</name>
<proteinExistence type="predicted"/>
<dbReference type="STRING" id="198628.Dda3937_04642"/>
<evidence type="ECO:0000313" key="3">
    <source>
        <dbReference type="Proteomes" id="UP000006859"/>
    </source>
</evidence>
<protein>
    <submittedName>
        <fullName evidence="2">Uncharacterized protein</fullName>
    </submittedName>
</protein>
<keyword evidence="1" id="KW-0472">Membrane</keyword>
<evidence type="ECO:0000256" key="1">
    <source>
        <dbReference type="SAM" id="Phobius"/>
    </source>
</evidence>
<evidence type="ECO:0000313" key="2">
    <source>
        <dbReference type="EMBL" id="ADM99113.1"/>
    </source>
</evidence>
<keyword evidence="1" id="KW-0812">Transmembrane</keyword>
<dbReference type="EMBL" id="CP002038">
    <property type="protein sequence ID" value="ADM99113.1"/>
    <property type="molecule type" value="Genomic_DNA"/>
</dbReference>
<dbReference type="KEGG" id="ddd:Dda3937_04642"/>
<keyword evidence="3" id="KW-1185">Reference proteome</keyword>
<feature type="transmembrane region" description="Helical" evidence="1">
    <location>
        <begin position="33"/>
        <end position="54"/>
    </location>
</feature>
<sequence>MTCALYLKRLILSTHFQARGHFLGLLHSTSPGWPFSSVINQCSCCVFTVIYLLVSEYKGKHPKGRAEAQRVE</sequence>
<gene>
    <name evidence="2" type="ordered locus">Dda3937_04642</name>
</gene>
<accession>E0SIQ4</accession>
<dbReference type="AlphaFoldDB" id="E0SIQ4"/>